<comment type="caution">
    <text evidence="1">The sequence shown here is derived from an EMBL/GenBank/DDBJ whole genome shotgun (WGS) entry which is preliminary data.</text>
</comment>
<accession>X1H6V4</accession>
<gene>
    <name evidence="1" type="ORF">S03H2_39543</name>
</gene>
<name>X1H6V4_9ZZZZ</name>
<protein>
    <recommendedName>
        <fullName evidence="2">FAD-binding domain-containing protein</fullName>
    </recommendedName>
</protein>
<evidence type="ECO:0008006" key="2">
    <source>
        <dbReference type="Google" id="ProtNLM"/>
    </source>
</evidence>
<reference evidence="1" key="1">
    <citation type="journal article" date="2014" name="Front. Microbiol.">
        <title>High frequency of phylogenetically diverse reductive dehalogenase-homologous genes in deep subseafloor sedimentary metagenomes.</title>
        <authorList>
            <person name="Kawai M."/>
            <person name="Futagami T."/>
            <person name="Toyoda A."/>
            <person name="Takaki Y."/>
            <person name="Nishi S."/>
            <person name="Hori S."/>
            <person name="Arai W."/>
            <person name="Tsubouchi T."/>
            <person name="Morono Y."/>
            <person name="Uchiyama I."/>
            <person name="Ito T."/>
            <person name="Fujiyama A."/>
            <person name="Inagaki F."/>
            <person name="Takami H."/>
        </authorList>
    </citation>
    <scope>NUCLEOTIDE SEQUENCE</scope>
    <source>
        <strain evidence="1">Expedition CK06-06</strain>
    </source>
</reference>
<proteinExistence type="predicted"/>
<sequence>LVGDAANHNIKPFIEGNVPGMICGNILGDFIYDISKGNEDPQNYGDVLYEKFSEIKDSEPITDIVYGKHGIDDSIFNLVILGIMGEIIPPEEIEKYAKMGYSSLRGYLIKNGAFIEKRL</sequence>
<organism evidence="1">
    <name type="scientific">marine sediment metagenome</name>
    <dbReference type="NCBI Taxonomy" id="412755"/>
    <lineage>
        <taxon>unclassified sequences</taxon>
        <taxon>metagenomes</taxon>
        <taxon>ecological metagenomes</taxon>
    </lineage>
</organism>
<dbReference type="EMBL" id="BARU01024459">
    <property type="protein sequence ID" value="GAH49569.1"/>
    <property type="molecule type" value="Genomic_DNA"/>
</dbReference>
<evidence type="ECO:0000313" key="1">
    <source>
        <dbReference type="EMBL" id="GAH49569.1"/>
    </source>
</evidence>
<feature type="non-terminal residue" evidence="1">
    <location>
        <position position="1"/>
    </location>
</feature>
<dbReference type="AlphaFoldDB" id="X1H6V4"/>